<feature type="region of interest" description="Disordered" evidence="8">
    <location>
        <begin position="344"/>
        <end position="389"/>
    </location>
</feature>
<dbReference type="Gene3D" id="3.30.450.30">
    <property type="entry name" value="Dynein light chain 2a, cytoplasmic"/>
    <property type="match status" value="1"/>
</dbReference>
<proteinExistence type="inferred from homology"/>
<feature type="compositionally biased region" description="Polar residues" evidence="8">
    <location>
        <begin position="431"/>
        <end position="444"/>
    </location>
</feature>
<dbReference type="Proteomes" id="UP000762676">
    <property type="component" value="Unassembled WGS sequence"/>
</dbReference>
<feature type="compositionally biased region" description="Polar residues" evidence="8">
    <location>
        <begin position="375"/>
        <end position="389"/>
    </location>
</feature>
<evidence type="ECO:0000256" key="6">
    <source>
        <dbReference type="ARBA" id="ARBA00023212"/>
    </source>
</evidence>
<comment type="caution">
    <text evidence="9">The sequence shown here is derived from an EMBL/GenBank/DDBJ whole genome shotgun (WGS) entry which is preliminary data.</text>
</comment>
<feature type="region of interest" description="Disordered" evidence="8">
    <location>
        <begin position="520"/>
        <end position="543"/>
    </location>
</feature>
<keyword evidence="5 7" id="KW-0009">Actin-binding</keyword>
<gene>
    <name evidence="9" type="ORF">ElyMa_001508000</name>
</gene>
<evidence type="ECO:0000313" key="9">
    <source>
        <dbReference type="EMBL" id="GFS17907.1"/>
    </source>
</evidence>
<evidence type="ECO:0000256" key="5">
    <source>
        <dbReference type="ARBA" id="ARBA00023203"/>
    </source>
</evidence>
<accession>A0AAV4JAA6</accession>
<dbReference type="GO" id="GO:0005938">
    <property type="term" value="C:cell cortex"/>
    <property type="evidence" value="ECO:0007669"/>
    <property type="project" value="TreeGrafter"/>
</dbReference>
<feature type="region of interest" description="Disordered" evidence="8">
    <location>
        <begin position="450"/>
        <end position="492"/>
    </location>
</feature>
<feature type="compositionally biased region" description="Polar residues" evidence="8">
    <location>
        <begin position="156"/>
        <end position="173"/>
    </location>
</feature>
<dbReference type="AlphaFoldDB" id="A0AAV4JAA6"/>
<keyword evidence="10" id="KW-1185">Reference proteome</keyword>
<organism evidence="9 10">
    <name type="scientific">Elysia marginata</name>
    <dbReference type="NCBI Taxonomy" id="1093978"/>
    <lineage>
        <taxon>Eukaryota</taxon>
        <taxon>Metazoa</taxon>
        <taxon>Spiralia</taxon>
        <taxon>Lophotrochozoa</taxon>
        <taxon>Mollusca</taxon>
        <taxon>Gastropoda</taxon>
        <taxon>Heterobranchia</taxon>
        <taxon>Euthyneura</taxon>
        <taxon>Panpulmonata</taxon>
        <taxon>Sacoglossa</taxon>
        <taxon>Placobranchoidea</taxon>
        <taxon>Plakobranchidae</taxon>
        <taxon>Elysia</taxon>
    </lineage>
</organism>
<dbReference type="InterPro" id="IPR005455">
    <property type="entry name" value="PFN_euk"/>
</dbReference>
<evidence type="ECO:0000256" key="8">
    <source>
        <dbReference type="SAM" id="MobiDB-lite"/>
    </source>
</evidence>
<dbReference type="InterPro" id="IPR036140">
    <property type="entry name" value="PFN_sf"/>
</dbReference>
<dbReference type="PANTHER" id="PTHR11604">
    <property type="entry name" value="PROFILIN"/>
    <property type="match status" value="1"/>
</dbReference>
<comment type="subcellular location">
    <subcellularLocation>
        <location evidence="1">Cytoplasm</location>
        <location evidence="1">Cytoskeleton</location>
    </subcellularLocation>
</comment>
<evidence type="ECO:0000256" key="7">
    <source>
        <dbReference type="RuleBase" id="RU003909"/>
    </source>
</evidence>
<dbReference type="SMART" id="SM00392">
    <property type="entry name" value="PROF"/>
    <property type="match status" value="1"/>
</dbReference>
<dbReference type="PANTHER" id="PTHR11604:SF0">
    <property type="entry name" value="PROFILIN"/>
    <property type="match status" value="1"/>
</dbReference>
<keyword evidence="6" id="KW-0206">Cytoskeleton</keyword>
<feature type="region of interest" description="Disordered" evidence="8">
    <location>
        <begin position="425"/>
        <end position="444"/>
    </location>
</feature>
<evidence type="ECO:0000256" key="3">
    <source>
        <dbReference type="ARBA" id="ARBA00011583"/>
    </source>
</evidence>
<evidence type="ECO:0000256" key="1">
    <source>
        <dbReference type="ARBA" id="ARBA00004245"/>
    </source>
</evidence>
<evidence type="ECO:0000256" key="4">
    <source>
        <dbReference type="ARBA" id="ARBA00022490"/>
    </source>
</evidence>
<sequence>MSTTNADVEVSLTKVTAHHHQQQHHHHQQQQLEEEEEEQTAQFSPFSSLPGLAPASPTTTVYQALSAPTPGGSDTVTALEPVEAAVHVTRNVFTIRSGEHDGASYLTDKLWQLETDQGLVTLSTGSSEAPGKQPPDQLTVSEHANDQLRVIGPAVSDTQGSGRPNTQGENSSGLHGLSTGFTGQDAEVEPTSGAPGVGDTGSVNSQHNLEIATPNKHKERSEDAVPEKIGSGQLVCEAENRTSEENENVASISCSAHVETVDVQDTELNHGEEDSVQTRDSFTQTAWTTSSPSVDFYVWEQRRLACNGWGFHTHEGYDNPDLIGSLNNGSLGNVHRNSAEGNIARSADEGKVTPDSCAQRSNTLNTPKGDKNDKTVNFSTQTRSPSIRPSCLRIQQLSRSNTVNGAHQTTEPSPVYVYDKYQTRGFINEPSDPQTRSSIKTSALESDSAVSVSGICTPVDSTSTTPRPQEKTPDTLSSSRSTSILSDSGTSSSVPSFVLYTAKPFANRTQRIKPTCEMAAVSPNHTSTETTPRETPESPQSTCQAPTLKVEYVTKVWDAYISDFLLASDHIKDAAIFDRATATCIAASLGFVITDEEFGQLQRSLSSLTEATRHGVSLQGRRYKTFLADGRRGLMAKGEGRSGCSACQTRTLVLVAVHDHTGKAARCNEEVMRLGDFFWAKGL</sequence>
<comment type="subunit">
    <text evidence="3">Occurs in many kinds of cells as a complex with monomeric actin in a 1:1 ratio.</text>
</comment>
<feature type="region of interest" description="Disordered" evidence="8">
    <location>
        <begin position="154"/>
        <end position="205"/>
    </location>
</feature>
<dbReference type="GO" id="GO:0005856">
    <property type="term" value="C:cytoskeleton"/>
    <property type="evidence" value="ECO:0007669"/>
    <property type="project" value="UniProtKB-SubCell"/>
</dbReference>
<comment type="similarity">
    <text evidence="2 7">Belongs to the profilin family.</text>
</comment>
<feature type="region of interest" description="Disordered" evidence="8">
    <location>
        <begin position="15"/>
        <end position="55"/>
    </location>
</feature>
<dbReference type="InterPro" id="IPR048278">
    <property type="entry name" value="PFN"/>
</dbReference>
<protein>
    <recommendedName>
        <fullName evidence="7">Profilin</fullName>
    </recommendedName>
</protein>
<dbReference type="Pfam" id="PF00235">
    <property type="entry name" value="Profilin"/>
    <property type="match status" value="1"/>
</dbReference>
<feature type="compositionally biased region" description="Basic residues" evidence="8">
    <location>
        <begin position="16"/>
        <end position="28"/>
    </location>
</feature>
<dbReference type="EMBL" id="BMAT01002976">
    <property type="protein sequence ID" value="GFS17907.1"/>
    <property type="molecule type" value="Genomic_DNA"/>
</dbReference>
<keyword evidence="4" id="KW-0963">Cytoplasm</keyword>
<feature type="compositionally biased region" description="Polar residues" evidence="8">
    <location>
        <begin position="356"/>
        <end position="366"/>
    </location>
</feature>
<reference evidence="9 10" key="1">
    <citation type="journal article" date="2021" name="Elife">
        <title>Chloroplast acquisition without the gene transfer in kleptoplastic sea slugs, Plakobranchus ocellatus.</title>
        <authorList>
            <person name="Maeda T."/>
            <person name="Takahashi S."/>
            <person name="Yoshida T."/>
            <person name="Shimamura S."/>
            <person name="Takaki Y."/>
            <person name="Nagai Y."/>
            <person name="Toyoda A."/>
            <person name="Suzuki Y."/>
            <person name="Arimoto A."/>
            <person name="Ishii H."/>
            <person name="Satoh N."/>
            <person name="Nishiyama T."/>
            <person name="Hasebe M."/>
            <person name="Maruyama T."/>
            <person name="Minagawa J."/>
            <person name="Obokata J."/>
            <person name="Shigenobu S."/>
        </authorList>
    </citation>
    <scope>NUCLEOTIDE SEQUENCE [LARGE SCALE GENOMIC DNA]</scope>
</reference>
<dbReference type="SUPFAM" id="SSF55770">
    <property type="entry name" value="Profilin (actin-binding protein)"/>
    <property type="match status" value="1"/>
</dbReference>
<evidence type="ECO:0000256" key="2">
    <source>
        <dbReference type="ARBA" id="ARBA00010058"/>
    </source>
</evidence>
<dbReference type="GO" id="GO:0003785">
    <property type="term" value="F:actin monomer binding"/>
    <property type="evidence" value="ECO:0007669"/>
    <property type="project" value="TreeGrafter"/>
</dbReference>
<name>A0AAV4JAA6_9GAST</name>
<feature type="compositionally biased region" description="Low complexity" evidence="8">
    <location>
        <begin position="474"/>
        <end position="492"/>
    </location>
</feature>
<evidence type="ECO:0000313" key="10">
    <source>
        <dbReference type="Proteomes" id="UP000762676"/>
    </source>
</evidence>